<dbReference type="EMBL" id="CP093344">
    <property type="protein sequence ID" value="WOG88288.1"/>
    <property type="molecule type" value="Genomic_DNA"/>
</dbReference>
<dbReference type="InterPro" id="IPR029058">
    <property type="entry name" value="AB_hydrolase_fold"/>
</dbReference>
<dbReference type="PANTHER" id="PTHR10794">
    <property type="entry name" value="ABHYDROLASE DOMAIN-CONTAINING PROTEIN"/>
    <property type="match status" value="1"/>
</dbReference>
<name>A0AAF1AML3_DAUCS</name>
<dbReference type="Proteomes" id="UP000077755">
    <property type="component" value="Chromosome 2"/>
</dbReference>
<keyword evidence="2" id="KW-0472">Membrane</keyword>
<dbReference type="PANTHER" id="PTHR10794:SF63">
    <property type="entry name" value="ALPHA_BETA HYDROLASE 1, ISOFORM A"/>
    <property type="match status" value="1"/>
</dbReference>
<dbReference type="Pfam" id="PF00561">
    <property type="entry name" value="Abhydrolase_1"/>
    <property type="match status" value="1"/>
</dbReference>
<feature type="transmembrane region" description="Helical" evidence="2">
    <location>
        <begin position="20"/>
        <end position="45"/>
    </location>
</feature>
<keyword evidence="2" id="KW-0812">Transmembrane</keyword>
<reference evidence="4" key="2">
    <citation type="submission" date="2022-03" db="EMBL/GenBank/DDBJ databases">
        <title>Draft title - Genomic analysis of global carrot germplasm unveils the trajectory of domestication and the origin of high carotenoid orange carrot.</title>
        <authorList>
            <person name="Iorizzo M."/>
            <person name="Ellison S."/>
            <person name="Senalik D."/>
            <person name="Macko-Podgorni A."/>
            <person name="Grzebelus D."/>
            <person name="Bostan H."/>
            <person name="Rolling W."/>
            <person name="Curaba J."/>
            <person name="Simon P."/>
        </authorList>
    </citation>
    <scope>NUCLEOTIDE SEQUENCE</scope>
    <source>
        <tissue evidence="4">Leaf</tissue>
    </source>
</reference>
<evidence type="ECO:0000256" key="1">
    <source>
        <dbReference type="ARBA" id="ARBA00010884"/>
    </source>
</evidence>
<gene>
    <name evidence="4" type="ORF">DCAR_0207523</name>
</gene>
<organism evidence="4 5">
    <name type="scientific">Daucus carota subsp. sativus</name>
    <name type="common">Carrot</name>
    <dbReference type="NCBI Taxonomy" id="79200"/>
    <lineage>
        <taxon>Eukaryota</taxon>
        <taxon>Viridiplantae</taxon>
        <taxon>Streptophyta</taxon>
        <taxon>Embryophyta</taxon>
        <taxon>Tracheophyta</taxon>
        <taxon>Spermatophyta</taxon>
        <taxon>Magnoliopsida</taxon>
        <taxon>eudicotyledons</taxon>
        <taxon>Gunneridae</taxon>
        <taxon>Pentapetalae</taxon>
        <taxon>asterids</taxon>
        <taxon>campanulids</taxon>
        <taxon>Apiales</taxon>
        <taxon>Apiaceae</taxon>
        <taxon>Apioideae</taxon>
        <taxon>Scandiceae</taxon>
        <taxon>Daucinae</taxon>
        <taxon>Daucus</taxon>
        <taxon>Daucus sect. Daucus</taxon>
    </lineage>
</organism>
<dbReference type="InterPro" id="IPR000073">
    <property type="entry name" value="AB_hydrolase_1"/>
</dbReference>
<feature type="transmembrane region" description="Helical" evidence="2">
    <location>
        <begin position="558"/>
        <end position="581"/>
    </location>
</feature>
<dbReference type="AlphaFoldDB" id="A0AAF1AML3"/>
<evidence type="ECO:0000313" key="5">
    <source>
        <dbReference type="Proteomes" id="UP000077755"/>
    </source>
</evidence>
<keyword evidence="2" id="KW-1133">Transmembrane helix</keyword>
<evidence type="ECO:0000256" key="2">
    <source>
        <dbReference type="SAM" id="Phobius"/>
    </source>
</evidence>
<evidence type="ECO:0000313" key="4">
    <source>
        <dbReference type="EMBL" id="WOG88288.1"/>
    </source>
</evidence>
<dbReference type="InterPro" id="IPR050960">
    <property type="entry name" value="AB_hydrolase_4_sf"/>
</dbReference>
<proteinExistence type="inferred from homology"/>
<feature type="domain" description="AB hydrolase-1" evidence="3">
    <location>
        <begin position="151"/>
        <end position="392"/>
    </location>
</feature>
<comment type="similarity">
    <text evidence="1">Belongs to the AB hydrolase superfamily. AB hydrolase 4 family.</text>
</comment>
<protein>
    <recommendedName>
        <fullName evidence="3">AB hydrolase-1 domain-containing protein</fullName>
    </recommendedName>
</protein>
<dbReference type="GO" id="GO:0047372">
    <property type="term" value="F:monoacylglycerol lipase activity"/>
    <property type="evidence" value="ECO:0007669"/>
    <property type="project" value="TreeGrafter"/>
</dbReference>
<sequence>MDFGFDIENSSSPYIQLLKVATLIPISHYLLGFSLIFLTFLYNFLEFHFFQDFFSGFQGQPVLLTFDSCSQLYKEVASKCQILHGRYLATPWLSSPHFQTVFLSFYGRAPSLRYKRELFITPDGGTIALDWAMNQDGMQVNGEIHTDDTEPVVVMVPGLTSDSDAAYVKHFAFKIVKRRWKVVVSNHRGLGGISITSDCFYNGGWTEDIRTVVKHIHQRYPEAPLFVVGTSLGANIVVKYLGEEGANIPISGAAAVCSPYDLLISDRFLNRGVVQKFYDKVLTLGLKDFAQLHQPVLSRLADWDSIMKSRTVRDFDNYATRIVGKFETVDTFYRRCSSSSYVCNVMVPLLCINSVDDPVCTKESIPWDECRTNKNIILSTTEHGGHLAYFEGMDATNLWWVRAVDEFLGILQSSKLMHKPKEVEMSPQISPLKSSIDQSPFLNVVEHGLITAVASEPTDAEVVQNEHAVSNNQVEACAISSSGNEPTTIAEVVHNEYGISSNQDEYTSPDIEMDVHMTDKPNSPDSIVEPLKSDTSSHASVPVMKYLYQLSRHTRKSFWLLAYIALVTSLPFVGSALQYLSRKKLKSVQKR</sequence>
<dbReference type="Gene3D" id="3.40.50.1820">
    <property type="entry name" value="alpha/beta hydrolase"/>
    <property type="match status" value="1"/>
</dbReference>
<keyword evidence="5" id="KW-1185">Reference proteome</keyword>
<accession>A0AAF1AML3</accession>
<reference evidence="4" key="1">
    <citation type="journal article" date="2016" name="Nat. Genet.">
        <title>A high-quality carrot genome assembly provides new insights into carotenoid accumulation and asterid genome evolution.</title>
        <authorList>
            <person name="Iorizzo M."/>
            <person name="Ellison S."/>
            <person name="Senalik D."/>
            <person name="Zeng P."/>
            <person name="Satapoomin P."/>
            <person name="Huang J."/>
            <person name="Bowman M."/>
            <person name="Iovene M."/>
            <person name="Sanseverino W."/>
            <person name="Cavagnaro P."/>
            <person name="Yildiz M."/>
            <person name="Macko-Podgorni A."/>
            <person name="Moranska E."/>
            <person name="Grzebelus E."/>
            <person name="Grzebelus D."/>
            <person name="Ashrafi H."/>
            <person name="Zheng Z."/>
            <person name="Cheng S."/>
            <person name="Spooner D."/>
            <person name="Van Deynze A."/>
            <person name="Simon P."/>
        </authorList>
    </citation>
    <scope>NUCLEOTIDE SEQUENCE</scope>
    <source>
        <tissue evidence="4">Leaf</tissue>
    </source>
</reference>
<dbReference type="GO" id="GO:0034338">
    <property type="term" value="F:short-chain carboxylesterase activity"/>
    <property type="evidence" value="ECO:0007669"/>
    <property type="project" value="TreeGrafter"/>
</dbReference>
<dbReference type="FunFam" id="3.40.50.1820:FF:000071">
    <property type="entry name" value="Embryogenesis-associated protein EMB8"/>
    <property type="match status" value="1"/>
</dbReference>
<evidence type="ECO:0000259" key="3">
    <source>
        <dbReference type="Pfam" id="PF00561"/>
    </source>
</evidence>
<dbReference type="SUPFAM" id="SSF53474">
    <property type="entry name" value="alpha/beta-Hydrolases"/>
    <property type="match status" value="1"/>
</dbReference>